<keyword evidence="7 10" id="KW-0067">ATP-binding</keyword>
<comment type="caution">
    <text evidence="12">The sequence shown here is derived from an EMBL/GenBank/DDBJ whole genome shotgun (WGS) entry which is preliminary data.</text>
</comment>
<evidence type="ECO:0000256" key="10">
    <source>
        <dbReference type="HAMAP-Rule" id="MF_00120"/>
    </source>
</evidence>
<evidence type="ECO:0000256" key="5">
    <source>
        <dbReference type="ARBA" id="ARBA00022598"/>
    </source>
</evidence>
<feature type="active site" description="Charge relay system" evidence="10">
    <location>
        <position position="83"/>
    </location>
</feature>
<comment type="similarity">
    <text evidence="1 10">Belongs to the amidase family. GatA subfamily.</text>
</comment>
<keyword evidence="6 10" id="KW-0547">Nucleotide-binding</keyword>
<evidence type="ECO:0000256" key="2">
    <source>
        <dbReference type="ARBA" id="ARBA00011123"/>
    </source>
</evidence>
<evidence type="ECO:0000313" key="12">
    <source>
        <dbReference type="EMBL" id="KIG12717.1"/>
    </source>
</evidence>
<keyword evidence="8 10" id="KW-0648">Protein biosynthesis</keyword>
<dbReference type="GO" id="GO:0005524">
    <property type="term" value="F:ATP binding"/>
    <property type="evidence" value="ECO:0007669"/>
    <property type="project" value="UniProtKB-KW"/>
</dbReference>
<gene>
    <name evidence="10" type="primary">gatA</name>
    <name evidence="12" type="ORF">DB30_01075</name>
</gene>
<dbReference type="Pfam" id="PF01425">
    <property type="entry name" value="Amidase"/>
    <property type="match status" value="1"/>
</dbReference>
<dbReference type="PROSITE" id="PS00571">
    <property type="entry name" value="AMIDASES"/>
    <property type="match status" value="1"/>
</dbReference>
<comment type="subunit">
    <text evidence="2 10">Heterotrimer of A, B and C subunits.</text>
</comment>
<feature type="active site" description="Acyl-ester intermediate" evidence="10">
    <location>
        <position position="182"/>
    </location>
</feature>
<reference evidence="12 13" key="1">
    <citation type="submission" date="2014-12" db="EMBL/GenBank/DDBJ databases">
        <title>Genome assembly of Enhygromyxa salina DSM 15201.</title>
        <authorList>
            <person name="Sharma G."/>
            <person name="Subramanian S."/>
        </authorList>
    </citation>
    <scope>NUCLEOTIDE SEQUENCE [LARGE SCALE GENOMIC DNA]</scope>
    <source>
        <strain evidence="12 13">DSM 15201</strain>
    </source>
</reference>
<evidence type="ECO:0000256" key="1">
    <source>
        <dbReference type="ARBA" id="ARBA00008069"/>
    </source>
</evidence>
<keyword evidence="5 10" id="KW-0436">Ligase</keyword>
<protein>
    <recommendedName>
        <fullName evidence="4 10">Glutamyl-tRNA(Gln) amidotransferase subunit A</fullName>
        <shortName evidence="10">Glu-ADT subunit A</shortName>
        <ecNumber evidence="3 10">6.3.5.7</ecNumber>
    </recommendedName>
</protein>
<dbReference type="InterPro" id="IPR023631">
    <property type="entry name" value="Amidase_dom"/>
</dbReference>
<comment type="catalytic activity">
    <reaction evidence="9 10">
        <text>L-glutamyl-tRNA(Gln) + L-glutamine + ATP + H2O = L-glutaminyl-tRNA(Gln) + L-glutamate + ADP + phosphate + H(+)</text>
        <dbReference type="Rhea" id="RHEA:17521"/>
        <dbReference type="Rhea" id="RHEA-COMP:9681"/>
        <dbReference type="Rhea" id="RHEA-COMP:9684"/>
        <dbReference type="ChEBI" id="CHEBI:15377"/>
        <dbReference type="ChEBI" id="CHEBI:15378"/>
        <dbReference type="ChEBI" id="CHEBI:29985"/>
        <dbReference type="ChEBI" id="CHEBI:30616"/>
        <dbReference type="ChEBI" id="CHEBI:43474"/>
        <dbReference type="ChEBI" id="CHEBI:58359"/>
        <dbReference type="ChEBI" id="CHEBI:78520"/>
        <dbReference type="ChEBI" id="CHEBI:78521"/>
        <dbReference type="ChEBI" id="CHEBI:456216"/>
        <dbReference type="EC" id="6.3.5.7"/>
    </reaction>
</comment>
<evidence type="ECO:0000256" key="3">
    <source>
        <dbReference type="ARBA" id="ARBA00012739"/>
    </source>
</evidence>
<dbReference type="HAMAP" id="MF_00120">
    <property type="entry name" value="GatA"/>
    <property type="match status" value="1"/>
</dbReference>
<keyword evidence="12" id="KW-0808">Transferase</keyword>
<feature type="domain" description="Amidase" evidence="11">
    <location>
        <begin position="28"/>
        <end position="477"/>
    </location>
</feature>
<dbReference type="PANTHER" id="PTHR11895:SF151">
    <property type="entry name" value="GLUTAMYL-TRNA(GLN) AMIDOTRANSFERASE SUBUNIT A"/>
    <property type="match status" value="1"/>
</dbReference>
<dbReference type="SUPFAM" id="SSF75304">
    <property type="entry name" value="Amidase signature (AS) enzymes"/>
    <property type="match status" value="1"/>
</dbReference>
<evidence type="ECO:0000256" key="4">
    <source>
        <dbReference type="ARBA" id="ARBA00014428"/>
    </source>
</evidence>
<evidence type="ECO:0000259" key="11">
    <source>
        <dbReference type="Pfam" id="PF01425"/>
    </source>
</evidence>
<dbReference type="InterPro" id="IPR000120">
    <property type="entry name" value="Amidase"/>
</dbReference>
<dbReference type="PANTHER" id="PTHR11895">
    <property type="entry name" value="TRANSAMIDASE"/>
    <property type="match status" value="1"/>
</dbReference>
<dbReference type="EMBL" id="JMCC02000120">
    <property type="protein sequence ID" value="KIG12717.1"/>
    <property type="molecule type" value="Genomic_DNA"/>
</dbReference>
<dbReference type="NCBIfam" id="TIGR00132">
    <property type="entry name" value="gatA"/>
    <property type="match status" value="1"/>
</dbReference>
<dbReference type="Proteomes" id="UP000031599">
    <property type="component" value="Unassembled WGS sequence"/>
</dbReference>
<dbReference type="InterPro" id="IPR020556">
    <property type="entry name" value="Amidase_CS"/>
</dbReference>
<evidence type="ECO:0000256" key="9">
    <source>
        <dbReference type="ARBA" id="ARBA00047407"/>
    </source>
</evidence>
<dbReference type="GO" id="GO:0050567">
    <property type="term" value="F:glutaminyl-tRNA synthase (glutamine-hydrolyzing) activity"/>
    <property type="evidence" value="ECO:0007669"/>
    <property type="project" value="UniProtKB-UniRule"/>
</dbReference>
<feature type="active site" description="Charge relay system" evidence="10">
    <location>
        <position position="158"/>
    </location>
</feature>
<dbReference type="GO" id="GO:0030956">
    <property type="term" value="C:glutamyl-tRNA(Gln) amidotransferase complex"/>
    <property type="evidence" value="ECO:0007669"/>
    <property type="project" value="InterPro"/>
</dbReference>
<dbReference type="InterPro" id="IPR004412">
    <property type="entry name" value="GatA"/>
</dbReference>
<name>A0A0C2CY33_9BACT</name>
<dbReference type="EC" id="6.3.5.7" evidence="3 10"/>
<evidence type="ECO:0000313" key="13">
    <source>
        <dbReference type="Proteomes" id="UP000031599"/>
    </source>
</evidence>
<dbReference type="GO" id="GO:0016740">
    <property type="term" value="F:transferase activity"/>
    <property type="evidence" value="ECO:0007669"/>
    <property type="project" value="UniProtKB-KW"/>
</dbReference>
<evidence type="ECO:0000256" key="7">
    <source>
        <dbReference type="ARBA" id="ARBA00022840"/>
    </source>
</evidence>
<accession>A0A0C2CY33</accession>
<dbReference type="GO" id="GO:0006412">
    <property type="term" value="P:translation"/>
    <property type="evidence" value="ECO:0007669"/>
    <property type="project" value="UniProtKB-UniRule"/>
</dbReference>
<evidence type="ECO:0000256" key="6">
    <source>
        <dbReference type="ARBA" id="ARBA00022741"/>
    </source>
</evidence>
<dbReference type="Gene3D" id="3.90.1300.10">
    <property type="entry name" value="Amidase signature (AS) domain"/>
    <property type="match status" value="1"/>
</dbReference>
<organism evidence="12 13">
    <name type="scientific">Enhygromyxa salina</name>
    <dbReference type="NCBI Taxonomy" id="215803"/>
    <lineage>
        <taxon>Bacteria</taxon>
        <taxon>Pseudomonadati</taxon>
        <taxon>Myxococcota</taxon>
        <taxon>Polyangia</taxon>
        <taxon>Nannocystales</taxon>
        <taxon>Nannocystaceae</taxon>
        <taxon>Enhygromyxa</taxon>
    </lineage>
</organism>
<dbReference type="InterPro" id="IPR036928">
    <property type="entry name" value="AS_sf"/>
</dbReference>
<proteinExistence type="inferred from homology"/>
<sequence>MSASDDILGRSARALAKGIRDGELSSLDVTRAYLEQIHATEPALHAYRCVTSELALAQAQAVDRARASGASLGPLAGVPVALKDIFVTQGVETTCGSAILAGWVPPYQGTHAQRLADAGAVLLGKLSMDEFGMGSANENTPFEPVHNPWARDHVPGGSSGGTAAAVAARSCALGLGSDTGGSIRQPASLCNLVGLKPTYGRVSRHGMIAFASSLDQAGPMTREVGDAALALGVLAGVDPRDSTSLDAPVPDYLAAVDAGAQGQLAGTTIGLHRRALELDGLAPQVRDRFEASLAQLADAGARVIDIELPHFEHAVATYYVLCTAEASSNLARYDGVRYGLRRDRPSLRETYEATRHDGFGAEVARRILLGTFVLRADSYADYYGRAMKVRSLIAQDYAAAFARCDMIASPTSPVPSWRIGAKVDDPLAVYLLDVFTIGANLAGLPAISIPAGFTASAPRLPIGLQLIGPRLAEPALLRVAAAHEAANRWHLERPPASGGGS</sequence>
<comment type="function">
    <text evidence="10">Allows the formation of correctly charged Gln-tRNA(Gln) through the transamidation of misacylated Glu-tRNA(Gln) in organisms which lack glutaminyl-tRNA synthetase. The reaction takes place in the presence of glutamine and ATP through an activated gamma-phospho-Glu-tRNA(Gln).</text>
</comment>
<evidence type="ECO:0000256" key="8">
    <source>
        <dbReference type="ARBA" id="ARBA00022917"/>
    </source>
</evidence>
<dbReference type="AlphaFoldDB" id="A0A0C2CY33"/>